<sequence length="185" mass="19758">MKSLCFLFALLLFGCSGLLKAESIKVIQSTMNIDAHLVASTCHLVVDADGVGNSMLSLGVYNKGLGVVGGSRYFNIRAFEDGSTQSGCSAFMVAPTANIRFGGPGQLDEEGVITRGAGDQLRIEVRALDKEASYQGAVNSSNFDIDYPNDFAAKGMFRFQVDVKNLERASAGEYNGSLAFIVSYL</sequence>
<accession>A0A1W0CAA1</accession>
<name>A0A1W0CAA1_9NEIS</name>
<reference evidence="2 3" key="1">
    <citation type="submission" date="2017-02" db="EMBL/GenBank/DDBJ databases">
        <title>Chromobacterium haemolyticum H5244.</title>
        <authorList>
            <person name="Gulvik C.A."/>
        </authorList>
    </citation>
    <scope>NUCLEOTIDE SEQUENCE [LARGE SCALE GENOMIC DNA]</scope>
    <source>
        <strain evidence="2 3">H5244</strain>
    </source>
</reference>
<evidence type="ECO:0008006" key="4">
    <source>
        <dbReference type="Google" id="ProtNLM"/>
    </source>
</evidence>
<evidence type="ECO:0000256" key="1">
    <source>
        <dbReference type="SAM" id="SignalP"/>
    </source>
</evidence>
<feature type="chain" id="PRO_5012348064" description="Fimbrial protein" evidence="1">
    <location>
        <begin position="22"/>
        <end position="185"/>
    </location>
</feature>
<dbReference type="RefSeq" id="WP_143330415.1">
    <property type="nucleotide sequence ID" value="NZ_MUKV01000058.1"/>
</dbReference>
<proteinExistence type="predicted"/>
<dbReference type="AlphaFoldDB" id="A0A1W0CAA1"/>
<dbReference type="Proteomes" id="UP000192721">
    <property type="component" value="Unassembled WGS sequence"/>
</dbReference>
<protein>
    <recommendedName>
        <fullName evidence="4">Fimbrial protein</fullName>
    </recommendedName>
</protein>
<organism evidence="2 3">
    <name type="scientific">Chromobacterium haemolyticum</name>
    <dbReference type="NCBI Taxonomy" id="394935"/>
    <lineage>
        <taxon>Bacteria</taxon>
        <taxon>Pseudomonadati</taxon>
        <taxon>Pseudomonadota</taxon>
        <taxon>Betaproteobacteria</taxon>
        <taxon>Neisseriales</taxon>
        <taxon>Chromobacteriaceae</taxon>
        <taxon>Chromobacterium</taxon>
    </lineage>
</organism>
<keyword evidence="1" id="KW-0732">Signal</keyword>
<dbReference type="PROSITE" id="PS51257">
    <property type="entry name" value="PROKAR_LIPOPROTEIN"/>
    <property type="match status" value="1"/>
</dbReference>
<comment type="caution">
    <text evidence="2">The sequence shown here is derived from an EMBL/GenBank/DDBJ whole genome shotgun (WGS) entry which is preliminary data.</text>
</comment>
<evidence type="ECO:0000313" key="2">
    <source>
        <dbReference type="EMBL" id="OQS31665.1"/>
    </source>
</evidence>
<dbReference type="EMBL" id="MUKV01000058">
    <property type="protein sequence ID" value="OQS31665.1"/>
    <property type="molecule type" value="Genomic_DNA"/>
</dbReference>
<feature type="signal peptide" evidence="1">
    <location>
        <begin position="1"/>
        <end position="21"/>
    </location>
</feature>
<gene>
    <name evidence="2" type="ORF">B0T45_22645</name>
</gene>
<evidence type="ECO:0000313" key="3">
    <source>
        <dbReference type="Proteomes" id="UP000192721"/>
    </source>
</evidence>